<dbReference type="EMBL" id="VUJU01000522">
    <property type="protein sequence ID" value="KAF0769853.1"/>
    <property type="molecule type" value="Genomic_DNA"/>
</dbReference>
<dbReference type="InterPro" id="IPR011989">
    <property type="entry name" value="ARM-like"/>
</dbReference>
<feature type="signal peptide" evidence="2">
    <location>
        <begin position="1"/>
        <end position="16"/>
    </location>
</feature>
<dbReference type="GO" id="GO:0000070">
    <property type="term" value="P:mitotic sister chromatid segregation"/>
    <property type="evidence" value="ECO:0007669"/>
    <property type="project" value="TreeGrafter"/>
</dbReference>
<protein>
    <submittedName>
        <fullName evidence="3">Condensin-2 complex subunit G2-like</fullName>
    </submittedName>
</protein>
<reference evidence="3 4" key="1">
    <citation type="submission" date="2019-08" db="EMBL/GenBank/DDBJ databases">
        <title>Whole genome of Aphis craccivora.</title>
        <authorList>
            <person name="Voronova N.V."/>
            <person name="Shulinski R.S."/>
            <person name="Bandarenka Y.V."/>
            <person name="Zhorov D.G."/>
            <person name="Warner D."/>
        </authorList>
    </citation>
    <scope>NUCLEOTIDE SEQUENCE [LARGE SCALE GENOMIC DNA]</scope>
    <source>
        <strain evidence="3">180601</strain>
        <tissue evidence="3">Whole Body</tissue>
    </source>
</reference>
<evidence type="ECO:0000313" key="3">
    <source>
        <dbReference type="EMBL" id="KAF0769853.1"/>
    </source>
</evidence>
<dbReference type="PANTHER" id="PTHR16199:SF4">
    <property type="entry name" value="CONDENSIN-2 COMPLEX SUBUNIT G2"/>
    <property type="match status" value="1"/>
</dbReference>
<keyword evidence="4" id="KW-1185">Reference proteome</keyword>
<dbReference type="PANTHER" id="PTHR16199">
    <property type="entry name" value="CONDENSIN-2 COMPLEX SUBUNIT G2"/>
    <property type="match status" value="1"/>
</dbReference>
<dbReference type="InterPro" id="IPR024741">
    <property type="entry name" value="Condensin2_G2"/>
</dbReference>
<dbReference type="InterPro" id="IPR016024">
    <property type="entry name" value="ARM-type_fold"/>
</dbReference>
<feature type="region of interest" description="Disordered" evidence="1">
    <location>
        <begin position="634"/>
        <end position="673"/>
    </location>
</feature>
<feature type="chain" id="PRO_5026148925" evidence="2">
    <location>
        <begin position="17"/>
        <end position="1251"/>
    </location>
</feature>
<proteinExistence type="predicted"/>
<dbReference type="Pfam" id="PF12422">
    <property type="entry name" value="Condensin2nSMC"/>
    <property type="match status" value="1"/>
</dbReference>
<feature type="compositionally biased region" description="Basic and acidic residues" evidence="1">
    <location>
        <begin position="634"/>
        <end position="644"/>
    </location>
</feature>
<keyword evidence="2" id="KW-0732">Signal</keyword>
<organism evidence="3 4">
    <name type="scientific">Aphis craccivora</name>
    <name type="common">Cowpea aphid</name>
    <dbReference type="NCBI Taxonomy" id="307492"/>
    <lineage>
        <taxon>Eukaryota</taxon>
        <taxon>Metazoa</taxon>
        <taxon>Ecdysozoa</taxon>
        <taxon>Arthropoda</taxon>
        <taxon>Hexapoda</taxon>
        <taxon>Insecta</taxon>
        <taxon>Pterygota</taxon>
        <taxon>Neoptera</taxon>
        <taxon>Paraneoptera</taxon>
        <taxon>Hemiptera</taxon>
        <taxon>Sternorrhyncha</taxon>
        <taxon>Aphidomorpha</taxon>
        <taxon>Aphidoidea</taxon>
        <taxon>Aphididae</taxon>
        <taxon>Aphidini</taxon>
        <taxon>Aphis</taxon>
        <taxon>Aphis</taxon>
    </lineage>
</organism>
<dbReference type="GO" id="GO:0000796">
    <property type="term" value="C:condensin complex"/>
    <property type="evidence" value="ECO:0007669"/>
    <property type="project" value="TreeGrafter"/>
</dbReference>
<dbReference type="SUPFAM" id="SSF48371">
    <property type="entry name" value="ARM repeat"/>
    <property type="match status" value="1"/>
</dbReference>
<gene>
    <name evidence="3" type="ORF">FWK35_00003239</name>
</gene>
<sequence>MIFVCSLLVCFHLFDKFLIFFSHEIILNFTTHIKMSEKSFKTVKAKLLECNKLPEPIKEILENNNSLKDLDENNFNQLWVLIHDFVKEMTLDGLDENITQDSELLLCYQCILDLVNYSITCANEEIQSVYEDEHNYLYKTILLFQKFYSTNFKYKFKIDIVKMCCNFWQFVTSSPTQNGSNNSNDLDSILTQNFVFTLNYIFDTIKVTTKKMDMKVVSTLLWEFCKIVSTLPSNINGLNFLVPNLKNLMKCTLFLETETGKLTIADIFTCSQQLFHKFHEIIKQILTYANKSLAASYGEIYFMAWINSNSSIKEVIEEKIFDLISKTLILRRVGLPFNTYRNALTLLQSLQNHRKHLMFSKVITKLYTPVIWRQLTSEFSVVRCNATDILARAYPLEKRGEGREVSSRFLIKQQNAFLDLLLDACPQVRISAIKGICSCMRYFWNSFEDEQIIESFKCFIRLIDESVFEVRRVLLYGFCQLLDEFKSHSYFKNPFLISKLKNTFNDENEKVRRAFIHFLLKVKKVDFLSDAPDKINFTKIVNLRDIASALAREDKQNGLLLVDLIFDNFIGDKVEDKHTTLRRFYTFYNINPNAFRKLIIYSEKHLDFNSACKLILSLIKTVYSALKKKEERLKNIDKENDVPPKRHKSNDDSDNSDNDSNNSSCSSTVSNNEEEEKNEHNNICCILDCVNCLMILHRNEFKNEEDHQQIKDIQDSSITCLIKIFKFYKEGDAYYSAMSLASLMPLSKLTPHVSITSTALSTLKLLPYDINQAEEEIDMRKVDCLVYSLCMWKRGYEILQFVNVWFDEAFKTLNLNETQYPDSKISQGKKVRFKINFDECKPMTGILLINSILTNLQTQKTLTDSDVNKKNTYDLFLYLKRVKTAIENRLSSDNVLSNLLTDDVLIELFLLHNRLHIIYHSQEKNIDEIIKYQTSILDWVSNNLLISDLHHKDEATIKFTVKIIEIVNKMTLNMCLMTFVNATYLNDYITFCATVLHSPWLLTTMIATLAHISKYFNYQKYVGNLFNDTSILTNCVCSIISVLSESKFNADRFISVIGDPKIFRNNLMTQILEIYKMNTVEFNQVFMTLIETIMNIIANQIREIDEIDLNEQLTEMPFASYQLSALVLSNAKLRKHFSSNAVAIFSSNVFKNDCVLLLSAISFVYTLSFQLSKTITIDLEPVVKLLYKTLMEHDIARTPLGDNCTINNTNADRGVSILETSNFSNEVTNFKQKGRNVLIATAKQLHVTLSE</sequence>
<evidence type="ECO:0000313" key="4">
    <source>
        <dbReference type="Proteomes" id="UP000478052"/>
    </source>
</evidence>
<dbReference type="Gene3D" id="1.25.10.10">
    <property type="entry name" value="Leucine-rich Repeat Variant"/>
    <property type="match status" value="1"/>
</dbReference>
<accession>A0A6G0ZFR7</accession>
<evidence type="ECO:0000256" key="1">
    <source>
        <dbReference type="SAM" id="MobiDB-lite"/>
    </source>
</evidence>
<dbReference type="Proteomes" id="UP000478052">
    <property type="component" value="Unassembled WGS sequence"/>
</dbReference>
<comment type="caution">
    <text evidence="3">The sequence shown here is derived from an EMBL/GenBank/DDBJ whole genome shotgun (WGS) entry which is preliminary data.</text>
</comment>
<name>A0A6G0ZFR7_APHCR</name>
<dbReference type="GO" id="GO:0005634">
    <property type="term" value="C:nucleus"/>
    <property type="evidence" value="ECO:0007669"/>
    <property type="project" value="InterPro"/>
</dbReference>
<dbReference type="OrthoDB" id="10062843at2759"/>
<feature type="compositionally biased region" description="Low complexity" evidence="1">
    <location>
        <begin position="658"/>
        <end position="671"/>
    </location>
</feature>
<dbReference type="AlphaFoldDB" id="A0A6G0ZFR7"/>
<evidence type="ECO:0000256" key="2">
    <source>
        <dbReference type="SAM" id="SignalP"/>
    </source>
</evidence>